<evidence type="ECO:0000313" key="1">
    <source>
        <dbReference type="EMBL" id="KAJ9586516.1"/>
    </source>
</evidence>
<gene>
    <name evidence="1" type="ORF">L9F63_019842</name>
</gene>
<feature type="non-terminal residue" evidence="1">
    <location>
        <position position="1"/>
    </location>
</feature>
<comment type="caution">
    <text evidence="1">The sequence shown here is derived from an EMBL/GenBank/DDBJ whole genome shotgun (WGS) entry which is preliminary data.</text>
</comment>
<organism evidence="1 2">
    <name type="scientific">Diploptera punctata</name>
    <name type="common">Pacific beetle cockroach</name>
    <dbReference type="NCBI Taxonomy" id="6984"/>
    <lineage>
        <taxon>Eukaryota</taxon>
        <taxon>Metazoa</taxon>
        <taxon>Ecdysozoa</taxon>
        <taxon>Arthropoda</taxon>
        <taxon>Hexapoda</taxon>
        <taxon>Insecta</taxon>
        <taxon>Pterygota</taxon>
        <taxon>Neoptera</taxon>
        <taxon>Polyneoptera</taxon>
        <taxon>Dictyoptera</taxon>
        <taxon>Blattodea</taxon>
        <taxon>Blaberoidea</taxon>
        <taxon>Blaberidae</taxon>
        <taxon>Diplopterinae</taxon>
        <taxon>Diploptera</taxon>
    </lineage>
</organism>
<dbReference type="EMBL" id="JASPKZ010007150">
    <property type="protein sequence ID" value="KAJ9586516.1"/>
    <property type="molecule type" value="Genomic_DNA"/>
</dbReference>
<reference evidence="1" key="2">
    <citation type="submission" date="2023-05" db="EMBL/GenBank/DDBJ databases">
        <authorList>
            <person name="Fouks B."/>
        </authorList>
    </citation>
    <scope>NUCLEOTIDE SEQUENCE</scope>
    <source>
        <strain evidence="1">Stay&amp;Tobe</strain>
        <tissue evidence="1">Testes</tissue>
    </source>
</reference>
<reference evidence="1" key="1">
    <citation type="journal article" date="2023" name="IScience">
        <title>Live-bearing cockroach genome reveals convergent evolutionary mechanisms linked to viviparity in insects and beyond.</title>
        <authorList>
            <person name="Fouks B."/>
            <person name="Harrison M.C."/>
            <person name="Mikhailova A.A."/>
            <person name="Marchal E."/>
            <person name="English S."/>
            <person name="Carruthers M."/>
            <person name="Jennings E.C."/>
            <person name="Chiamaka E.L."/>
            <person name="Frigard R.A."/>
            <person name="Pippel M."/>
            <person name="Attardo G.M."/>
            <person name="Benoit J.B."/>
            <person name="Bornberg-Bauer E."/>
            <person name="Tobe S.S."/>
        </authorList>
    </citation>
    <scope>NUCLEOTIDE SEQUENCE</scope>
    <source>
        <strain evidence="1">Stay&amp;Tobe</strain>
    </source>
</reference>
<name>A0AAD7ZU71_DIPPU</name>
<evidence type="ECO:0000313" key="2">
    <source>
        <dbReference type="Proteomes" id="UP001233999"/>
    </source>
</evidence>
<proteinExistence type="predicted"/>
<protein>
    <submittedName>
        <fullName evidence="1">Uncharacterized protein</fullName>
    </submittedName>
</protein>
<dbReference type="AlphaFoldDB" id="A0AAD7ZU71"/>
<accession>A0AAD7ZU71</accession>
<sequence>SSQTSSCHHILGPPTALVPFNYSLLDTTEKIAVAEDSLEESSTFNAGKSARPEPAFPYTNSMSVISFHV</sequence>
<feature type="non-terminal residue" evidence="1">
    <location>
        <position position="69"/>
    </location>
</feature>
<keyword evidence="2" id="KW-1185">Reference proteome</keyword>
<dbReference type="Proteomes" id="UP001233999">
    <property type="component" value="Unassembled WGS sequence"/>
</dbReference>